<protein>
    <recommendedName>
        <fullName evidence="2">Galectin</fullName>
    </recommendedName>
</protein>
<name>A0A3B3RRP3_9TELE</name>
<organism evidence="4 5">
    <name type="scientific">Paramormyrops kingsleyae</name>
    <dbReference type="NCBI Taxonomy" id="1676925"/>
    <lineage>
        <taxon>Eukaryota</taxon>
        <taxon>Metazoa</taxon>
        <taxon>Chordata</taxon>
        <taxon>Craniata</taxon>
        <taxon>Vertebrata</taxon>
        <taxon>Euteleostomi</taxon>
        <taxon>Actinopterygii</taxon>
        <taxon>Neopterygii</taxon>
        <taxon>Teleostei</taxon>
        <taxon>Osteoglossocephala</taxon>
        <taxon>Osteoglossomorpha</taxon>
        <taxon>Osteoglossiformes</taxon>
        <taxon>Mormyridae</taxon>
        <taxon>Paramormyrops</taxon>
    </lineage>
</organism>
<dbReference type="PROSITE" id="PS51304">
    <property type="entry name" value="GALECTIN"/>
    <property type="match status" value="1"/>
</dbReference>
<dbReference type="InterPro" id="IPR001079">
    <property type="entry name" value="Galectin_CRD"/>
</dbReference>
<accession>A0A3B3RRP3</accession>
<feature type="domain" description="Galectin" evidence="3">
    <location>
        <begin position="1"/>
        <end position="134"/>
    </location>
</feature>
<dbReference type="InterPro" id="IPR044156">
    <property type="entry name" value="Galectin-like"/>
</dbReference>
<evidence type="ECO:0000256" key="1">
    <source>
        <dbReference type="ARBA" id="ARBA00022734"/>
    </source>
</evidence>
<evidence type="ECO:0000256" key="2">
    <source>
        <dbReference type="RuleBase" id="RU102079"/>
    </source>
</evidence>
<dbReference type="GeneTree" id="ENSGT00940000180787"/>
<dbReference type="PANTHER" id="PTHR11346:SF147">
    <property type="entry name" value="GALECTIN"/>
    <property type="match status" value="1"/>
</dbReference>
<dbReference type="PANTHER" id="PTHR11346">
    <property type="entry name" value="GALECTIN"/>
    <property type="match status" value="1"/>
</dbReference>
<reference evidence="4" key="1">
    <citation type="submission" date="2025-08" db="UniProtKB">
        <authorList>
            <consortium name="Ensembl"/>
        </authorList>
    </citation>
    <scope>IDENTIFICATION</scope>
</reference>
<dbReference type="SUPFAM" id="SSF49899">
    <property type="entry name" value="Concanavalin A-like lectins/glucanases"/>
    <property type="match status" value="1"/>
</dbReference>
<dbReference type="Gene3D" id="2.60.120.200">
    <property type="match status" value="1"/>
</dbReference>
<dbReference type="Pfam" id="PF00337">
    <property type="entry name" value="Gal-bind_lectin"/>
    <property type="match status" value="1"/>
</dbReference>
<dbReference type="GO" id="GO:0030246">
    <property type="term" value="F:carbohydrate binding"/>
    <property type="evidence" value="ECO:0007669"/>
    <property type="project" value="UniProtKB-UniRule"/>
</dbReference>
<keyword evidence="5" id="KW-1185">Reference proteome</keyword>
<dbReference type="InterPro" id="IPR013320">
    <property type="entry name" value="ConA-like_dom_sf"/>
</dbReference>
<dbReference type="AlphaFoldDB" id="A0A3B3RRP3"/>
<evidence type="ECO:0000313" key="4">
    <source>
        <dbReference type="Ensembl" id="ENSPKIP00000021159.1"/>
    </source>
</evidence>
<dbReference type="Proteomes" id="UP000261540">
    <property type="component" value="Unplaced"/>
</dbReference>
<proteinExistence type="predicted"/>
<evidence type="ECO:0000313" key="5">
    <source>
        <dbReference type="Proteomes" id="UP000261540"/>
    </source>
</evidence>
<sequence length="134" mass="15021">KIIFTPRGEILHGAPGRGRLSVIFLHVVRLSQLPPPPPRFTINIGHGEGDIALNFSVKFDSKRVVMKTLQGGSGSHEKALDSFPFEKGQVFKVRPSVFVSPRYQVPFLRVSQYSSHSKLSNHFSGRTFFSVQSW</sequence>
<dbReference type="Ensembl" id="ENSPKIT00000001788.1">
    <property type="protein sequence ID" value="ENSPKIP00000021159.1"/>
    <property type="gene ID" value="ENSPKIG00000005671.1"/>
</dbReference>
<evidence type="ECO:0000259" key="3">
    <source>
        <dbReference type="PROSITE" id="PS51304"/>
    </source>
</evidence>
<keyword evidence="1 2" id="KW-0430">Lectin</keyword>
<reference evidence="4" key="2">
    <citation type="submission" date="2025-09" db="UniProtKB">
        <authorList>
            <consortium name="Ensembl"/>
        </authorList>
    </citation>
    <scope>IDENTIFICATION</scope>
</reference>